<dbReference type="NCBIfam" id="TIGR01127">
    <property type="entry name" value="ilvA_1Cterm"/>
    <property type="match status" value="1"/>
</dbReference>
<dbReference type="Proteomes" id="UP000014065">
    <property type="component" value="Unassembled WGS sequence"/>
</dbReference>
<dbReference type="CDD" id="cd04886">
    <property type="entry name" value="ACT_ThrD-II-like"/>
    <property type="match status" value="1"/>
</dbReference>
<comment type="caution">
    <text evidence="9">The sequence shown here is derived from an EMBL/GenBank/DDBJ whole genome shotgun (WGS) entry which is preliminary data.</text>
</comment>
<gene>
    <name evidence="9" type="primary">ilvA</name>
    <name evidence="9" type="ORF">BG20_I0961</name>
</gene>
<dbReference type="InterPro" id="IPR050147">
    <property type="entry name" value="Ser/Thr_Dehydratase"/>
</dbReference>
<dbReference type="SUPFAM" id="SSF53686">
    <property type="entry name" value="Tryptophan synthase beta subunit-like PLP-dependent enzymes"/>
    <property type="match status" value="1"/>
</dbReference>
<dbReference type="PANTHER" id="PTHR48078:SF6">
    <property type="entry name" value="L-THREONINE DEHYDRATASE CATABOLIC TDCB"/>
    <property type="match status" value="1"/>
</dbReference>
<feature type="domain" description="ACT" evidence="8">
    <location>
        <begin position="341"/>
        <end position="416"/>
    </location>
</feature>
<sequence>MEEVKYLFYVEKFLMNPTYNDIKNANSMRGNEIRKTPLVYSPTFSDITGSQIYLKAEFQQKTGSFKIRGAYYKIKLLSSEEKKYGVVAASAGNHAQGVAFASSLEKIPCTIIMPKNASPSKVSATKGYGATVILEGVNYDEASAKAKEISQKTGATMIHAFDDSEVIAAQGVIGLEILEELPDVDEIYVPIGGGGLAAGVLIAIKEKNPKIKVIGVQSKSFPSMYESIKNGSLTSCGGARTIADGISVKIPGQKTFSIIKELIDEVVLVDDSEIIKAMFLLMERSKFVVEPAGVVGLAYLISTKPAPGKKVVTILSGGNVDMYLLGQIVDKGLATMGRLLKISILLPDRPGAFKEIVDEISAANANIVEVVHDRLSSNINAGSAGVTLSLETQGKEQTDKLIEILKKKNIQFSLMT</sequence>
<dbReference type="GO" id="GO:0009097">
    <property type="term" value="P:isoleucine biosynthetic process"/>
    <property type="evidence" value="ECO:0007669"/>
    <property type="project" value="UniProtKB-UniPathway"/>
</dbReference>
<dbReference type="SUPFAM" id="SSF55021">
    <property type="entry name" value="ACT-like"/>
    <property type="match status" value="1"/>
</dbReference>
<protein>
    <recommendedName>
        <fullName evidence="4">threonine ammonia-lyase</fullName>
        <ecNumber evidence="4">4.3.1.19</ecNumber>
    </recommendedName>
</protein>
<organism evidence="9 10">
    <name type="scientific">Candidatus Nitrosarchaeum limnium BG20</name>
    <dbReference type="NCBI Taxonomy" id="859192"/>
    <lineage>
        <taxon>Archaea</taxon>
        <taxon>Nitrososphaerota</taxon>
        <taxon>Nitrososphaeria</taxon>
        <taxon>Nitrosopumilales</taxon>
        <taxon>Nitrosopumilaceae</taxon>
        <taxon>Nitrosarchaeum</taxon>
    </lineage>
</organism>
<reference evidence="9 10" key="1">
    <citation type="journal article" date="2012" name="J. Bacteriol.">
        <title>Genome Sequence of "Candidatus Nitrosoarchaeum limnia" BG20, a Low-Salinity Ammonia-Oxidizing Archaeon from the San Francisco Bay Estuary.</title>
        <authorList>
            <person name="Mosier A.C."/>
            <person name="Allen E.E."/>
            <person name="Kim M."/>
            <person name="Ferriera S."/>
            <person name="Francis C.A."/>
        </authorList>
    </citation>
    <scope>NUCLEOTIDE SEQUENCE [LARGE SCALE GENOMIC DNA]</scope>
    <source>
        <strain evidence="9 10">BG20</strain>
    </source>
</reference>
<dbReference type="InterPro" id="IPR036052">
    <property type="entry name" value="TrpB-like_PALP_sf"/>
</dbReference>
<dbReference type="UniPathway" id="UPA00047">
    <property type="reaction ID" value="UER00054"/>
</dbReference>
<evidence type="ECO:0000313" key="10">
    <source>
        <dbReference type="Proteomes" id="UP000014065"/>
    </source>
</evidence>
<dbReference type="GO" id="GO:0004794">
    <property type="term" value="F:threonine deaminase activity"/>
    <property type="evidence" value="ECO:0007669"/>
    <property type="project" value="UniProtKB-EC"/>
</dbReference>
<dbReference type="PATRIC" id="fig|859192.6.peg.2054"/>
<comment type="pathway">
    <text evidence="2">Amino-acid biosynthesis; L-isoleucine biosynthesis; 2-oxobutanoate from L-threonine: step 1/1.</text>
</comment>
<dbReference type="EC" id="4.3.1.19" evidence="4"/>
<dbReference type="InterPro" id="IPR005789">
    <property type="entry name" value="Thr_deHydtase_catblc"/>
</dbReference>
<comment type="similarity">
    <text evidence="3">Belongs to the serine/threonine dehydratase family.</text>
</comment>
<dbReference type="InterPro" id="IPR044561">
    <property type="entry name" value="ACT_ThrD-II-like"/>
</dbReference>
<evidence type="ECO:0000256" key="5">
    <source>
        <dbReference type="ARBA" id="ARBA00022624"/>
    </source>
</evidence>
<evidence type="ECO:0000313" key="9">
    <source>
        <dbReference type="EMBL" id="EPA04652.1"/>
    </source>
</evidence>
<keyword evidence="10" id="KW-1185">Reference proteome</keyword>
<keyword evidence="7 9" id="KW-0456">Lyase</keyword>
<dbReference type="Gene3D" id="3.30.70.260">
    <property type="match status" value="1"/>
</dbReference>
<evidence type="ECO:0000256" key="3">
    <source>
        <dbReference type="ARBA" id="ARBA00010869"/>
    </source>
</evidence>
<evidence type="ECO:0000256" key="4">
    <source>
        <dbReference type="ARBA" id="ARBA00012096"/>
    </source>
</evidence>
<dbReference type="AlphaFoldDB" id="S2EIU8"/>
<evidence type="ECO:0000256" key="1">
    <source>
        <dbReference type="ARBA" id="ARBA00001933"/>
    </source>
</evidence>
<keyword evidence="6" id="KW-0663">Pyridoxal phosphate</keyword>
<evidence type="ECO:0000259" key="8">
    <source>
        <dbReference type="PROSITE" id="PS51671"/>
    </source>
</evidence>
<keyword evidence="5" id="KW-0028">Amino-acid biosynthesis</keyword>
<name>S2EIU8_9ARCH</name>
<dbReference type="EMBL" id="AHJG01000281">
    <property type="protein sequence ID" value="EPA04652.1"/>
    <property type="molecule type" value="Genomic_DNA"/>
</dbReference>
<evidence type="ECO:0000256" key="2">
    <source>
        <dbReference type="ARBA" id="ARBA00004810"/>
    </source>
</evidence>
<evidence type="ECO:0000256" key="7">
    <source>
        <dbReference type="ARBA" id="ARBA00023239"/>
    </source>
</evidence>
<dbReference type="PANTHER" id="PTHR48078">
    <property type="entry name" value="THREONINE DEHYDRATASE, MITOCHONDRIAL-RELATED"/>
    <property type="match status" value="1"/>
</dbReference>
<dbReference type="GO" id="GO:0006567">
    <property type="term" value="P:L-threonine catabolic process"/>
    <property type="evidence" value="ECO:0007669"/>
    <property type="project" value="InterPro"/>
</dbReference>
<dbReference type="PROSITE" id="PS51671">
    <property type="entry name" value="ACT"/>
    <property type="match status" value="1"/>
</dbReference>
<dbReference type="InterPro" id="IPR002912">
    <property type="entry name" value="ACT_dom"/>
</dbReference>
<dbReference type="CDD" id="cd01562">
    <property type="entry name" value="Thr-dehyd"/>
    <property type="match status" value="1"/>
</dbReference>
<dbReference type="Gene3D" id="3.40.50.1100">
    <property type="match status" value="2"/>
</dbReference>
<dbReference type="InterPro" id="IPR045865">
    <property type="entry name" value="ACT-like_dom_sf"/>
</dbReference>
<dbReference type="RefSeq" id="WP_010194696.1">
    <property type="nucleotide sequence ID" value="NZ_AHJG01000281.1"/>
</dbReference>
<keyword evidence="5" id="KW-0100">Branched-chain amino acid biosynthesis</keyword>
<keyword evidence="5" id="KW-0412">Isoleucine biosynthesis</keyword>
<dbReference type="Pfam" id="PF00291">
    <property type="entry name" value="PALP"/>
    <property type="match status" value="1"/>
</dbReference>
<evidence type="ECO:0000256" key="6">
    <source>
        <dbReference type="ARBA" id="ARBA00022898"/>
    </source>
</evidence>
<comment type="cofactor">
    <cofactor evidence="1">
        <name>pyridoxal 5'-phosphate</name>
        <dbReference type="ChEBI" id="CHEBI:597326"/>
    </cofactor>
</comment>
<dbReference type="InterPro" id="IPR001926">
    <property type="entry name" value="TrpB-like_PALP"/>
</dbReference>
<dbReference type="GO" id="GO:0030170">
    <property type="term" value="F:pyridoxal phosphate binding"/>
    <property type="evidence" value="ECO:0007669"/>
    <property type="project" value="InterPro"/>
</dbReference>
<dbReference type="PROSITE" id="PS00165">
    <property type="entry name" value="DEHYDRATASE_SER_THR"/>
    <property type="match status" value="1"/>
</dbReference>
<dbReference type="InterPro" id="IPR000634">
    <property type="entry name" value="Ser/Thr_deHydtase_PyrdxlP-BS"/>
</dbReference>
<dbReference type="GO" id="GO:0003941">
    <property type="term" value="F:L-serine ammonia-lyase activity"/>
    <property type="evidence" value="ECO:0007669"/>
    <property type="project" value="TreeGrafter"/>
</dbReference>
<dbReference type="GO" id="GO:0006565">
    <property type="term" value="P:L-serine catabolic process"/>
    <property type="evidence" value="ECO:0007669"/>
    <property type="project" value="TreeGrafter"/>
</dbReference>
<accession>S2EIU8</accession>
<dbReference type="FunFam" id="3.40.50.1100:FF:000007">
    <property type="entry name" value="L-threonine dehydratase catabolic TdcB"/>
    <property type="match status" value="1"/>
</dbReference>
<proteinExistence type="inferred from homology"/>